<protein>
    <submittedName>
        <fullName evidence="1">Uncharacterized protein</fullName>
    </submittedName>
</protein>
<keyword evidence="2" id="KW-1185">Reference proteome</keyword>
<dbReference type="Gramene" id="RZC65759">
    <property type="protein sequence ID" value="RZC65759"/>
    <property type="gene ID" value="C5167_009446"/>
</dbReference>
<proteinExistence type="predicted"/>
<dbReference type="AlphaFoldDB" id="A0A4Y7K1E2"/>
<dbReference type="EMBL" id="CM010720">
    <property type="protein sequence ID" value="RZC65759.1"/>
    <property type="molecule type" value="Genomic_DNA"/>
</dbReference>
<organism evidence="1 2">
    <name type="scientific">Papaver somniferum</name>
    <name type="common">Opium poppy</name>
    <dbReference type="NCBI Taxonomy" id="3469"/>
    <lineage>
        <taxon>Eukaryota</taxon>
        <taxon>Viridiplantae</taxon>
        <taxon>Streptophyta</taxon>
        <taxon>Embryophyta</taxon>
        <taxon>Tracheophyta</taxon>
        <taxon>Spermatophyta</taxon>
        <taxon>Magnoliopsida</taxon>
        <taxon>Ranunculales</taxon>
        <taxon>Papaveraceae</taxon>
        <taxon>Papaveroideae</taxon>
        <taxon>Papaver</taxon>
    </lineage>
</organism>
<dbReference type="Proteomes" id="UP000316621">
    <property type="component" value="Chromosome 6"/>
</dbReference>
<sequence>MGFLRWCRNFCLDGPRQPTELELGRSFYQGKYIAGIAKKLKDVELLLWLARTNKIFYSNYMDYLEVVDTFLHHTEGISSAGSLTAVADVTHVLFDLELTIQRVKVIATPDDKQSHGPFFVVADTFSVFLIIWLGGGVLGCPAFNSSFRATHGSLSLNICFVQSVVSVVHFKVMVP</sequence>
<gene>
    <name evidence="1" type="ORF">C5167_009446</name>
</gene>
<accession>A0A4Y7K1E2</accession>
<evidence type="ECO:0000313" key="1">
    <source>
        <dbReference type="EMBL" id="RZC65759.1"/>
    </source>
</evidence>
<name>A0A4Y7K1E2_PAPSO</name>
<dbReference type="STRING" id="3469.A0A4Y7K1E2"/>
<reference evidence="1 2" key="1">
    <citation type="journal article" date="2018" name="Science">
        <title>The opium poppy genome and morphinan production.</title>
        <authorList>
            <person name="Guo L."/>
            <person name="Winzer T."/>
            <person name="Yang X."/>
            <person name="Li Y."/>
            <person name="Ning Z."/>
            <person name="He Z."/>
            <person name="Teodor R."/>
            <person name="Lu Y."/>
            <person name="Bowser T.A."/>
            <person name="Graham I.A."/>
            <person name="Ye K."/>
        </authorList>
    </citation>
    <scope>NUCLEOTIDE SEQUENCE [LARGE SCALE GENOMIC DNA]</scope>
    <source>
        <strain evidence="2">cv. HN1</strain>
        <tissue evidence="1">Leaves</tissue>
    </source>
</reference>
<evidence type="ECO:0000313" key="2">
    <source>
        <dbReference type="Proteomes" id="UP000316621"/>
    </source>
</evidence>